<dbReference type="GO" id="GO:0007165">
    <property type="term" value="P:signal transduction"/>
    <property type="evidence" value="ECO:0007669"/>
    <property type="project" value="InterPro"/>
</dbReference>
<dbReference type="AlphaFoldDB" id="A0A318XFR0"/>
<dbReference type="PANTHER" id="PTHR22617:SF23">
    <property type="entry name" value="CHEMOTAXIS PROTEIN CHEW"/>
    <property type="match status" value="1"/>
</dbReference>
<keyword evidence="3" id="KW-1185">Reference proteome</keyword>
<dbReference type="GO" id="GO:0005829">
    <property type="term" value="C:cytosol"/>
    <property type="evidence" value="ECO:0007669"/>
    <property type="project" value="TreeGrafter"/>
</dbReference>
<dbReference type="InterPro" id="IPR039315">
    <property type="entry name" value="CheW"/>
</dbReference>
<dbReference type="SMART" id="SM00260">
    <property type="entry name" value="CheW"/>
    <property type="match status" value="1"/>
</dbReference>
<accession>A0A318XFR0</accession>
<gene>
    <name evidence="2" type="ORF">LY28_03616</name>
</gene>
<dbReference type="EMBL" id="QKMR01000032">
    <property type="protein sequence ID" value="PYG84353.1"/>
    <property type="molecule type" value="Genomic_DNA"/>
</dbReference>
<dbReference type="GO" id="GO:0006935">
    <property type="term" value="P:chemotaxis"/>
    <property type="evidence" value="ECO:0007669"/>
    <property type="project" value="InterPro"/>
</dbReference>
<reference evidence="2 3" key="1">
    <citation type="submission" date="2018-06" db="EMBL/GenBank/DDBJ databases">
        <title>Genomic Encyclopedia of Type Strains, Phase I: the one thousand microbial genomes (KMG-I) project.</title>
        <authorList>
            <person name="Kyrpides N."/>
        </authorList>
    </citation>
    <scope>NUCLEOTIDE SEQUENCE [LARGE SCALE GENOMIC DNA]</scope>
    <source>
        <strain evidence="2 3">DSM 19573</strain>
    </source>
</reference>
<dbReference type="Proteomes" id="UP000248132">
    <property type="component" value="Unassembled WGS sequence"/>
</dbReference>
<sequence length="182" mass="20621">MCGAGSLNSILLKEGDEKMANIIGNSVEVEEDTQKDRYLTFSICNESYGIEIKYVTEIIGIQAITEIPELPEYVKGIINLRGKIIPIMDVRLRFKKESREYNDRTCVIVIDINDLFIGLIVDSVSEVLTIPEQDVVDPPQMNRGFNNRYIKKIGKIGSETRLLLDCEKLLTDDEFEVLSDSI</sequence>
<evidence type="ECO:0000313" key="3">
    <source>
        <dbReference type="Proteomes" id="UP000248132"/>
    </source>
</evidence>
<dbReference type="Gene3D" id="2.40.50.180">
    <property type="entry name" value="CheA-289, Domain 4"/>
    <property type="match status" value="1"/>
</dbReference>
<dbReference type="InterPro" id="IPR036061">
    <property type="entry name" value="CheW-like_dom_sf"/>
</dbReference>
<protein>
    <submittedName>
        <fullName evidence="2">Purine-binding chemotaxis protein CheW</fullName>
    </submittedName>
</protein>
<feature type="domain" description="CheW-like" evidence="1">
    <location>
        <begin position="35"/>
        <end position="175"/>
    </location>
</feature>
<dbReference type="InterPro" id="IPR002545">
    <property type="entry name" value="CheW-lke_dom"/>
</dbReference>
<dbReference type="PROSITE" id="PS50851">
    <property type="entry name" value="CHEW"/>
    <property type="match status" value="1"/>
</dbReference>
<dbReference type="Pfam" id="PF01584">
    <property type="entry name" value="CheW"/>
    <property type="match status" value="1"/>
</dbReference>
<comment type="caution">
    <text evidence="2">The sequence shown here is derived from an EMBL/GenBank/DDBJ whole genome shotgun (WGS) entry which is preliminary data.</text>
</comment>
<proteinExistence type="predicted"/>
<evidence type="ECO:0000313" key="2">
    <source>
        <dbReference type="EMBL" id="PYG84353.1"/>
    </source>
</evidence>
<dbReference type="PANTHER" id="PTHR22617">
    <property type="entry name" value="CHEMOTAXIS SENSOR HISTIDINE KINASE-RELATED"/>
    <property type="match status" value="1"/>
</dbReference>
<evidence type="ECO:0000259" key="1">
    <source>
        <dbReference type="PROSITE" id="PS50851"/>
    </source>
</evidence>
<organism evidence="2 3">
    <name type="scientific">Ruminiclostridium sufflavum DSM 19573</name>
    <dbReference type="NCBI Taxonomy" id="1121337"/>
    <lineage>
        <taxon>Bacteria</taxon>
        <taxon>Bacillati</taxon>
        <taxon>Bacillota</taxon>
        <taxon>Clostridia</taxon>
        <taxon>Eubacteriales</taxon>
        <taxon>Oscillospiraceae</taxon>
        <taxon>Ruminiclostridium</taxon>
    </lineage>
</organism>
<name>A0A318XFR0_9FIRM</name>
<dbReference type="Gene3D" id="2.30.30.40">
    <property type="entry name" value="SH3 Domains"/>
    <property type="match status" value="1"/>
</dbReference>
<dbReference type="CDD" id="cd00732">
    <property type="entry name" value="CheW"/>
    <property type="match status" value="1"/>
</dbReference>
<dbReference type="SUPFAM" id="SSF50341">
    <property type="entry name" value="CheW-like"/>
    <property type="match status" value="1"/>
</dbReference>